<accession>A0A0L0F5F7</accession>
<dbReference type="RefSeq" id="XP_014145854.1">
    <property type="nucleotide sequence ID" value="XM_014290379.1"/>
</dbReference>
<gene>
    <name evidence="1" type="ORF">SARC_15502</name>
</gene>
<organism evidence="1 2">
    <name type="scientific">Sphaeroforma arctica JP610</name>
    <dbReference type="NCBI Taxonomy" id="667725"/>
    <lineage>
        <taxon>Eukaryota</taxon>
        <taxon>Ichthyosporea</taxon>
        <taxon>Ichthyophonida</taxon>
        <taxon>Sphaeroforma</taxon>
    </lineage>
</organism>
<feature type="non-terminal residue" evidence="1">
    <location>
        <position position="105"/>
    </location>
</feature>
<name>A0A0L0F5F7_9EUKA</name>
<evidence type="ECO:0000313" key="2">
    <source>
        <dbReference type="Proteomes" id="UP000054560"/>
    </source>
</evidence>
<reference evidence="1 2" key="1">
    <citation type="submission" date="2011-02" db="EMBL/GenBank/DDBJ databases">
        <title>The Genome Sequence of Sphaeroforma arctica JP610.</title>
        <authorList>
            <consortium name="The Broad Institute Genome Sequencing Platform"/>
            <person name="Russ C."/>
            <person name="Cuomo C."/>
            <person name="Young S.K."/>
            <person name="Zeng Q."/>
            <person name="Gargeya S."/>
            <person name="Alvarado L."/>
            <person name="Berlin A."/>
            <person name="Chapman S.B."/>
            <person name="Chen Z."/>
            <person name="Freedman E."/>
            <person name="Gellesch M."/>
            <person name="Goldberg J."/>
            <person name="Griggs A."/>
            <person name="Gujja S."/>
            <person name="Heilman E."/>
            <person name="Heiman D."/>
            <person name="Howarth C."/>
            <person name="Mehta T."/>
            <person name="Neiman D."/>
            <person name="Pearson M."/>
            <person name="Roberts A."/>
            <person name="Saif S."/>
            <person name="Shea T."/>
            <person name="Shenoy N."/>
            <person name="Sisk P."/>
            <person name="Stolte C."/>
            <person name="Sykes S."/>
            <person name="White J."/>
            <person name="Yandava C."/>
            <person name="Burger G."/>
            <person name="Gray M.W."/>
            <person name="Holland P.W.H."/>
            <person name="King N."/>
            <person name="Lang F.B.F."/>
            <person name="Roger A.J."/>
            <person name="Ruiz-Trillo I."/>
            <person name="Haas B."/>
            <person name="Nusbaum C."/>
            <person name="Birren B."/>
        </authorList>
    </citation>
    <scope>NUCLEOTIDE SEQUENCE [LARGE SCALE GENOMIC DNA]</scope>
    <source>
        <strain evidence="1 2">JP610</strain>
    </source>
</reference>
<feature type="non-terminal residue" evidence="1">
    <location>
        <position position="1"/>
    </location>
</feature>
<evidence type="ECO:0000313" key="1">
    <source>
        <dbReference type="EMBL" id="KNC71952.1"/>
    </source>
</evidence>
<dbReference type="EMBL" id="KQ247817">
    <property type="protein sequence ID" value="KNC71952.1"/>
    <property type="molecule type" value="Genomic_DNA"/>
</dbReference>
<dbReference type="GeneID" id="25916006"/>
<keyword evidence="2" id="KW-1185">Reference proteome</keyword>
<sequence length="105" mass="11789">SDEELRLWEGLYKSEGIAVNNTPTAYLRYLALHSVSRRTLNPFYSGEHGVIMRDEVQAISTGSHVANGTIASGLTAAAVNELLDEKYVTQLQYSELKHYMVYDIH</sequence>
<dbReference type="Proteomes" id="UP000054560">
    <property type="component" value="Unassembled WGS sequence"/>
</dbReference>
<proteinExistence type="predicted"/>
<dbReference type="AlphaFoldDB" id="A0A0L0F5F7"/>
<protein>
    <submittedName>
        <fullName evidence="1">Uncharacterized protein</fullName>
    </submittedName>
</protein>